<evidence type="ECO:0000313" key="3">
    <source>
        <dbReference type="EMBL" id="MFC7604317.1"/>
    </source>
</evidence>
<feature type="transmembrane region" description="Helical" evidence="1">
    <location>
        <begin position="88"/>
        <end position="106"/>
    </location>
</feature>
<sequence>MLASKRLYPLIACAGIAAAAVAALAVAVGRPDPVPYPDSLDLTISEYAALDRSGATGFVMASLGISSLALVAGLRATGAPVGVLAERLMRVWGAGLVLLAVLPPVLPGTGTDLIGQTYRYLSIAVFVAMPVAGGLLVARFDEDERWRPVARTVEWLALAGGFGLLAITYVALPGHGVLAGLAEWILLGTEAALVGVLAARLARLAWTRSATQASHAALG</sequence>
<reference evidence="4" key="1">
    <citation type="journal article" date="2019" name="Int. J. Syst. Evol. Microbiol.">
        <title>The Global Catalogue of Microorganisms (GCM) 10K type strain sequencing project: providing services to taxonomists for standard genome sequencing and annotation.</title>
        <authorList>
            <consortium name="The Broad Institute Genomics Platform"/>
            <consortium name="The Broad Institute Genome Sequencing Center for Infectious Disease"/>
            <person name="Wu L."/>
            <person name="Ma J."/>
        </authorList>
    </citation>
    <scope>NUCLEOTIDE SEQUENCE [LARGE SCALE GENOMIC DNA]</scope>
    <source>
        <strain evidence="4">JCM 10083</strain>
    </source>
</reference>
<accession>A0ABW2T748</accession>
<dbReference type="EMBL" id="JBHTEE010000001">
    <property type="protein sequence ID" value="MFC7604317.1"/>
    <property type="molecule type" value="Genomic_DNA"/>
</dbReference>
<dbReference type="InterPro" id="IPR009339">
    <property type="entry name" value="DUF998"/>
</dbReference>
<protein>
    <submittedName>
        <fullName evidence="3">DUF998 domain-containing protein</fullName>
    </submittedName>
</protein>
<keyword evidence="2" id="KW-0732">Signal</keyword>
<feature type="transmembrane region" description="Helical" evidence="1">
    <location>
        <begin position="118"/>
        <end position="140"/>
    </location>
</feature>
<evidence type="ECO:0000256" key="2">
    <source>
        <dbReference type="SAM" id="SignalP"/>
    </source>
</evidence>
<feature type="transmembrane region" description="Helical" evidence="1">
    <location>
        <begin position="184"/>
        <end position="202"/>
    </location>
</feature>
<keyword evidence="1" id="KW-0472">Membrane</keyword>
<feature type="transmembrane region" description="Helical" evidence="1">
    <location>
        <begin position="152"/>
        <end position="172"/>
    </location>
</feature>
<feature type="signal peptide" evidence="2">
    <location>
        <begin position="1"/>
        <end position="22"/>
    </location>
</feature>
<feature type="chain" id="PRO_5046990472" evidence="2">
    <location>
        <begin position="23"/>
        <end position="219"/>
    </location>
</feature>
<keyword evidence="4" id="KW-1185">Reference proteome</keyword>
<dbReference type="RefSeq" id="WP_343961553.1">
    <property type="nucleotide sequence ID" value="NZ_BAAAGK010000005.1"/>
</dbReference>
<comment type="caution">
    <text evidence="3">The sequence shown here is derived from an EMBL/GenBank/DDBJ whole genome shotgun (WGS) entry which is preliminary data.</text>
</comment>
<keyword evidence="1" id="KW-0812">Transmembrane</keyword>
<name>A0ABW2T748_9ACTN</name>
<proteinExistence type="predicted"/>
<gene>
    <name evidence="3" type="ORF">ACFQVD_29810</name>
</gene>
<dbReference type="Proteomes" id="UP001596514">
    <property type="component" value="Unassembled WGS sequence"/>
</dbReference>
<evidence type="ECO:0000313" key="4">
    <source>
        <dbReference type="Proteomes" id="UP001596514"/>
    </source>
</evidence>
<organism evidence="3 4">
    <name type="scientific">Streptosporangium amethystogenes subsp. fukuiense</name>
    <dbReference type="NCBI Taxonomy" id="698418"/>
    <lineage>
        <taxon>Bacteria</taxon>
        <taxon>Bacillati</taxon>
        <taxon>Actinomycetota</taxon>
        <taxon>Actinomycetes</taxon>
        <taxon>Streptosporangiales</taxon>
        <taxon>Streptosporangiaceae</taxon>
        <taxon>Streptosporangium</taxon>
    </lineage>
</organism>
<evidence type="ECO:0000256" key="1">
    <source>
        <dbReference type="SAM" id="Phobius"/>
    </source>
</evidence>
<dbReference type="Pfam" id="PF06197">
    <property type="entry name" value="DUF998"/>
    <property type="match status" value="1"/>
</dbReference>
<keyword evidence="1" id="KW-1133">Transmembrane helix</keyword>
<feature type="transmembrane region" description="Helical" evidence="1">
    <location>
        <begin position="53"/>
        <end position="76"/>
    </location>
</feature>